<gene>
    <name evidence="1" type="ORF">GCM10012280_68770</name>
</gene>
<evidence type="ECO:0000313" key="2">
    <source>
        <dbReference type="Proteomes" id="UP000641932"/>
    </source>
</evidence>
<dbReference type="EMBL" id="BMMS01000055">
    <property type="protein sequence ID" value="GGP00304.1"/>
    <property type="molecule type" value="Genomic_DNA"/>
</dbReference>
<reference evidence="1" key="1">
    <citation type="journal article" date="2014" name="Int. J. Syst. Evol. Microbiol.">
        <title>Complete genome sequence of Corynebacterium casei LMG S-19264T (=DSM 44701T), isolated from a smear-ripened cheese.</title>
        <authorList>
            <consortium name="US DOE Joint Genome Institute (JGI-PGF)"/>
            <person name="Walter F."/>
            <person name="Albersmeier A."/>
            <person name="Kalinowski J."/>
            <person name="Ruckert C."/>
        </authorList>
    </citation>
    <scope>NUCLEOTIDE SEQUENCE</scope>
    <source>
        <strain evidence="1">CGMCC 4.7201</strain>
    </source>
</reference>
<proteinExistence type="predicted"/>
<name>A0A918E2C9_9ACTN</name>
<organism evidence="1 2">
    <name type="scientific">Wenjunlia tyrosinilytica</name>
    <dbReference type="NCBI Taxonomy" id="1544741"/>
    <lineage>
        <taxon>Bacteria</taxon>
        <taxon>Bacillati</taxon>
        <taxon>Actinomycetota</taxon>
        <taxon>Actinomycetes</taxon>
        <taxon>Kitasatosporales</taxon>
        <taxon>Streptomycetaceae</taxon>
        <taxon>Wenjunlia</taxon>
    </lineage>
</organism>
<accession>A0A918E2C9</accession>
<protein>
    <submittedName>
        <fullName evidence="1">Uncharacterized protein</fullName>
    </submittedName>
</protein>
<dbReference type="AlphaFoldDB" id="A0A918E2C9"/>
<evidence type="ECO:0000313" key="1">
    <source>
        <dbReference type="EMBL" id="GGP00304.1"/>
    </source>
</evidence>
<sequence>MLPDRRQALGPALAPHGVLARGQVAVRTPDGAEHRKLGLPGFLAGPSHHPDVVGVQQLLAPFLQLARPQSLALFVDPAPERAVLEARVGQWLPHRWAAPHHDRAVDGVRPPLAAGVLHGTGVADLKRERCPACE</sequence>
<comment type="caution">
    <text evidence="1">The sequence shown here is derived from an EMBL/GenBank/DDBJ whole genome shotgun (WGS) entry which is preliminary data.</text>
</comment>
<dbReference type="Proteomes" id="UP000641932">
    <property type="component" value="Unassembled WGS sequence"/>
</dbReference>
<reference evidence="1" key="2">
    <citation type="submission" date="2020-09" db="EMBL/GenBank/DDBJ databases">
        <authorList>
            <person name="Sun Q."/>
            <person name="Zhou Y."/>
        </authorList>
    </citation>
    <scope>NUCLEOTIDE SEQUENCE</scope>
    <source>
        <strain evidence="1">CGMCC 4.7201</strain>
    </source>
</reference>
<keyword evidence="2" id="KW-1185">Reference proteome</keyword>